<proteinExistence type="predicted"/>
<protein>
    <submittedName>
        <fullName evidence="1">Uncharacterized protein</fullName>
    </submittedName>
</protein>
<organism evidence="1 2">
    <name type="scientific">Candidatus Mycoplasma haematohominis</name>
    <dbReference type="NCBI Taxonomy" id="1494318"/>
    <lineage>
        <taxon>Bacteria</taxon>
        <taxon>Bacillati</taxon>
        <taxon>Mycoplasmatota</taxon>
        <taxon>Mollicutes</taxon>
        <taxon>Mycoplasmataceae</taxon>
        <taxon>Mycoplasma</taxon>
    </lineage>
</organism>
<dbReference type="EMBL" id="BIMN01000005">
    <property type="protein sequence ID" value="GCE63898.1"/>
    <property type="molecule type" value="Genomic_DNA"/>
</dbReference>
<evidence type="ECO:0000313" key="2">
    <source>
        <dbReference type="Proteomes" id="UP000324831"/>
    </source>
</evidence>
<accession>A0A478FQP9</accession>
<name>A0A478FQP9_9MOLU</name>
<reference evidence="1 2" key="1">
    <citation type="submission" date="2019-01" db="EMBL/GenBank/DDBJ databases">
        <title>Draft genome sequences of Candidatus Mycoplasma haemohominis SWG34-3 identified from a patient with pyrexia, anemia and liver dysfunction.</title>
        <authorList>
            <person name="Sekizuka T."/>
            <person name="Hattori N."/>
            <person name="Katano H."/>
            <person name="Takuma T."/>
            <person name="Ito T."/>
            <person name="Arai N."/>
            <person name="Yanai R."/>
            <person name="Ishii S."/>
            <person name="Miura Y."/>
            <person name="Tokunaga T."/>
            <person name="Watanabe H."/>
            <person name="Nomura N."/>
            <person name="Eguchi J."/>
            <person name="Arai T."/>
            <person name="Hasegawa H."/>
            <person name="Nakamaki T."/>
            <person name="Wakita T."/>
            <person name="Niki Y."/>
            <person name="Kuroda M."/>
        </authorList>
    </citation>
    <scope>NUCLEOTIDE SEQUENCE [LARGE SCALE GENOMIC DNA]</scope>
    <source>
        <strain evidence="1">SWG34-3</strain>
    </source>
</reference>
<gene>
    <name evidence="1" type="ORF">MHSWG343_09050</name>
</gene>
<dbReference type="AlphaFoldDB" id="A0A478FQP9"/>
<comment type="caution">
    <text evidence="1">The sequence shown here is derived from an EMBL/GenBank/DDBJ whole genome shotgun (WGS) entry which is preliminary data.</text>
</comment>
<evidence type="ECO:0000313" key="1">
    <source>
        <dbReference type="EMBL" id="GCE63898.1"/>
    </source>
</evidence>
<dbReference type="Proteomes" id="UP000324831">
    <property type="component" value="Unassembled WGS sequence"/>
</dbReference>
<sequence>MNTLISKIAGSGVALTVGATSTALAKNSSLGGGNFSSITSETQFNRIPYKFDRIFKLKSTEKEDYGMLNENTKLKWRKRLADFHINKSKVRSLIFEKLVIKPIDDLNLTSHELSHADYIRDRITKLEENKVQPFMQEFYRECRRISSFVIGQAKHSNYYETEIKKFINPGKELEDRIARYWRDAWVGCSKSGSTTSIDIGWPDRDKIIEREPAEKAWSIKNQRV</sequence>